<sequence>MTKKEVLVFKVRGDELPQAQSLELLIKIIGIIFKTAIFTPLIYPQLSKGHV</sequence>
<evidence type="ECO:0000256" key="1">
    <source>
        <dbReference type="SAM" id="Phobius"/>
    </source>
</evidence>
<dbReference type="AlphaFoldDB" id="A0A848D4K5"/>
<feature type="transmembrane region" description="Helical" evidence="1">
    <location>
        <begin position="24"/>
        <end position="43"/>
    </location>
</feature>
<keyword evidence="1" id="KW-0472">Membrane</keyword>
<dbReference type="EMBL" id="JABAGO010000049">
    <property type="protein sequence ID" value="NMF00611.1"/>
    <property type="molecule type" value="Genomic_DNA"/>
</dbReference>
<proteinExistence type="predicted"/>
<protein>
    <submittedName>
        <fullName evidence="2">Uncharacterized protein</fullName>
    </submittedName>
</protein>
<accession>A0A848D4K5</accession>
<evidence type="ECO:0000313" key="3">
    <source>
        <dbReference type="Proteomes" id="UP000561326"/>
    </source>
</evidence>
<comment type="caution">
    <text evidence="2">The sequence shown here is derived from an EMBL/GenBank/DDBJ whole genome shotgun (WGS) entry which is preliminary data.</text>
</comment>
<keyword evidence="1" id="KW-0812">Transmembrane</keyword>
<keyword evidence="1" id="KW-1133">Transmembrane helix</keyword>
<dbReference type="RefSeq" id="WP_168976260.1">
    <property type="nucleotide sequence ID" value="NZ_CAMJCG010000021.1"/>
</dbReference>
<evidence type="ECO:0000313" key="2">
    <source>
        <dbReference type="EMBL" id="NMF00611.1"/>
    </source>
</evidence>
<gene>
    <name evidence="2" type="ORF">HF838_20515</name>
</gene>
<organism evidence="2 3">
    <name type="scientific">Aneurinibacillus aneurinilyticus</name>
    <name type="common">Bacillus aneurinolyticus</name>
    <dbReference type="NCBI Taxonomy" id="1391"/>
    <lineage>
        <taxon>Bacteria</taxon>
        <taxon>Bacillati</taxon>
        <taxon>Bacillota</taxon>
        <taxon>Bacilli</taxon>
        <taxon>Bacillales</taxon>
        <taxon>Paenibacillaceae</taxon>
        <taxon>Aneurinibacillus group</taxon>
        <taxon>Aneurinibacillus</taxon>
    </lineage>
</organism>
<reference evidence="2 3" key="1">
    <citation type="submission" date="2020-04" db="EMBL/GenBank/DDBJ databases">
        <authorList>
            <person name="Hitch T.C.A."/>
            <person name="Wylensek D."/>
            <person name="Clavel T."/>
        </authorList>
    </citation>
    <scope>NUCLEOTIDE SEQUENCE [LARGE SCALE GENOMIC DNA]</scope>
    <source>
        <strain evidence="2 3">WB01_D5_05</strain>
    </source>
</reference>
<name>A0A848D4K5_ANEAE</name>
<dbReference type="Proteomes" id="UP000561326">
    <property type="component" value="Unassembled WGS sequence"/>
</dbReference>